<dbReference type="Gene3D" id="3.30.1010.10">
    <property type="entry name" value="Phosphatidylinositol 3-kinase Catalytic Subunit, Chain A, domain 4"/>
    <property type="match status" value="1"/>
</dbReference>
<evidence type="ECO:0000256" key="9">
    <source>
        <dbReference type="ARBA" id="ARBA00022840"/>
    </source>
</evidence>
<gene>
    <name evidence="16" type="ORF">TcWFU_000636</name>
</gene>
<dbReference type="SMART" id="SM00802">
    <property type="entry name" value="UME"/>
    <property type="match status" value="1"/>
</dbReference>
<accession>A0ABR4QCH9</accession>
<evidence type="ECO:0000256" key="10">
    <source>
        <dbReference type="ARBA" id="ARBA00023204"/>
    </source>
</evidence>
<evidence type="ECO:0000259" key="15">
    <source>
        <dbReference type="PROSITE" id="PS51190"/>
    </source>
</evidence>
<dbReference type="Pfam" id="PF00454">
    <property type="entry name" value="PI3_PI4_kinase"/>
    <property type="match status" value="1"/>
</dbReference>
<dbReference type="PANTHER" id="PTHR11139:SF69">
    <property type="entry name" value="SERINE_THREONINE-PROTEIN KINASE ATR"/>
    <property type="match status" value="1"/>
</dbReference>
<keyword evidence="8 16" id="KW-0418">Kinase</keyword>
<dbReference type="Pfam" id="PF23593">
    <property type="entry name" value="HEAT_ATR"/>
    <property type="match status" value="1"/>
</dbReference>
<comment type="subcellular location">
    <subcellularLocation>
        <location evidence="1">Nucleus</location>
    </subcellularLocation>
</comment>
<keyword evidence="17" id="KW-1185">Reference proteome</keyword>
<evidence type="ECO:0000313" key="17">
    <source>
        <dbReference type="Proteomes" id="UP001651158"/>
    </source>
</evidence>
<evidence type="ECO:0000313" key="16">
    <source>
        <dbReference type="EMBL" id="KAL5107267.1"/>
    </source>
</evidence>
<dbReference type="PROSITE" id="PS51190">
    <property type="entry name" value="FATC"/>
    <property type="match status" value="1"/>
</dbReference>
<feature type="domain" description="PI3K/PI4K catalytic" evidence="13">
    <location>
        <begin position="2290"/>
        <end position="2606"/>
    </location>
</feature>
<keyword evidence="9" id="KW-0067">ATP-binding</keyword>
<dbReference type="Pfam" id="PF02260">
    <property type="entry name" value="FATC"/>
    <property type="match status" value="1"/>
</dbReference>
<evidence type="ECO:0000256" key="8">
    <source>
        <dbReference type="ARBA" id="ARBA00022777"/>
    </source>
</evidence>
<evidence type="ECO:0000259" key="14">
    <source>
        <dbReference type="PROSITE" id="PS51189"/>
    </source>
</evidence>
<dbReference type="InterPro" id="IPR000403">
    <property type="entry name" value="PI3/4_kinase_cat_dom"/>
</dbReference>
<dbReference type="GO" id="GO:0016301">
    <property type="term" value="F:kinase activity"/>
    <property type="evidence" value="ECO:0007669"/>
    <property type="project" value="UniProtKB-KW"/>
</dbReference>
<proteinExistence type="inferred from homology"/>
<keyword evidence="10" id="KW-0234">DNA repair</keyword>
<dbReference type="SMART" id="SM00146">
    <property type="entry name" value="PI3Kc"/>
    <property type="match status" value="1"/>
</dbReference>
<keyword evidence="6" id="KW-0547">Nucleotide-binding</keyword>
<protein>
    <recommendedName>
        <fullName evidence="3">non-specific serine/threonine protein kinase</fullName>
        <ecNumber evidence="3">2.7.11.1</ecNumber>
    </recommendedName>
</protein>
<reference evidence="16 17" key="1">
    <citation type="journal article" date="2022" name="Front. Cell. Infect. Microbiol.">
        <title>The Genomes of Two Strains of Taenia crassiceps the Animal Model for the Study of Human Cysticercosis.</title>
        <authorList>
            <person name="Bobes R.J."/>
            <person name="Estrada K."/>
            <person name="Rios-Valencia D.G."/>
            <person name="Calderon-Gallegos A."/>
            <person name="de la Torre P."/>
            <person name="Carrero J.C."/>
            <person name="Sanchez-Flores A."/>
            <person name="Laclette J.P."/>
        </authorList>
    </citation>
    <scope>NUCLEOTIDE SEQUENCE [LARGE SCALE GENOMIC DNA]</scope>
    <source>
        <strain evidence="16">WFUcys</strain>
    </source>
</reference>
<dbReference type="SMART" id="SM01343">
    <property type="entry name" value="FATC"/>
    <property type="match status" value="1"/>
</dbReference>
<dbReference type="Pfam" id="PF02259">
    <property type="entry name" value="FAT"/>
    <property type="match status" value="1"/>
</dbReference>
<dbReference type="PROSITE" id="PS51189">
    <property type="entry name" value="FAT"/>
    <property type="match status" value="1"/>
</dbReference>
<dbReference type="PROSITE" id="PS50290">
    <property type="entry name" value="PI3_4_KINASE_3"/>
    <property type="match status" value="1"/>
</dbReference>
<comment type="caution">
    <text evidence="16">The sequence shown here is derived from an EMBL/GenBank/DDBJ whole genome shotgun (WGS) entry which is preliminary data.</text>
</comment>
<dbReference type="InterPro" id="IPR057564">
    <property type="entry name" value="HEAT_ATR"/>
</dbReference>
<sequence length="2648" mass="298541">MNLLSFLVRTENTFTHHPYLYLEALGDELHDFAAWCLHCFLLIGMHSSRRHVDSVSSAISKLILMLERYTISGVDSLIDYLVSSSFILLRRLSQHDDELDFNSSAKISVALPSLLSCPEVKIMSGTINLRFCNITLTSVDEVYNFMTIICHVTSLCLSRFLTMRPPLAERVLQMLLGIIELADLDGKLACVGTAVKCLESVTCLGSSHLSTLMDKMFMILSRSLECLSFLSELDDKSITLFHKRSGPSNLVKMCCNLIRRVQHVLSNITNNWNEASNQCFVKLILTCRSCLLNFPNLKLPHKTDLIISVMDFFCQDLVHNSELKNTHLELVKMLARDKTVLKATLQEGTPDFSCEHAEAFRRQVIKFFSTGFERIGMESVDSILSEVGLMFVSEELTDWSCLSLIVSACLQCAEFGQQWREAASSLVDLVFPMLMKTFNSTIFEVDSNFCDLIGRINLLVNIFGASLAHDFIIDLSERELKKLSNFFKDISLALHAAQHISWDICNSLDATTLTEFVIGLVKTVDPLSVTFLSGVFIELCSRLLSGGPARWAPLHRLLLDRLTLHASEHSCAYQETCLEVMGGIGRQLANGIKSLDPLITSTTNEWDSSFGRMGSIKRSFKSCRDVDLSTSRVSSGDAENNQEFLYCSLLRDTLASICRLGISNSHSHSLIGEVAIQINRLSSSLTSTNLSILREAKQQIAQVLLEHLDLSVGQAFETLARIFQLEKLTVVRELTSPLFILLVVKGTQESHLRIKQLIEQSPGLTSTDNYIAKIAQLCILPDVIVHIHTNLPEDQRTKSLKFLESHLDVSIDQVARMNDVSRLLHQFVLNLYPHRAEARAGLSWLISKAMNPPVKPLHGLFLQQHHSTHFRTEAALPDVSSESFGEYLQQHLCGILAFFDSRLLDDECPLEERRRYLLSLAIFMDLVGSQPMSRMRAKFIATLKLCLRYKVVEPQSVVQLWSIFLKTLERDSLVELLPDIVANLIGLYPIAPDYVKKALSSVFIRRRDQLEESLKQLFFLPDLPELKDFQPILKAICPWRDLCVPSENYPDPLELQLPPPNDFVDLLAAWVGALQHSSRSVRRYCLASLVPSSIMGRHCNDGLMELSRLVVRALRAHRPSSIAFTNYEAAGDGTSSSSIRNLLSRLIASLITGLTRDSDQDIRLLYAKWLGALGAIDPSRLTLTLRTAESIPTGSIQTAFNWGQSFTFDVIMELYKIYMRAASPKQMDSAALAIQELLRLFAVSGASSNNDTEVLQMKRFLLGPELWAKFSQSVQDLLTPLLSSKYVVEGFTDWDSIQSPIFCQDSCQSYESWIRLWSGSLKVHVSDSMTYTLFQFCEPVIKSDVEFARYILEPIALQVVIDGSQMGTVKLRSEVLAVLETVADTKQPGWYADRFPADFLFYSDSNPTSNTPPIKRKLWKPWYPLAVETVFSLLDYLSAWLRARSADYAVVVAAIAKTTDRRPNDAFKPNVEERALLTELHLAVTRMSEFFDSLPHSVQARASRRIGGLARTLRNWEFSFADDEVARKAFYVSGFIDRLEAPAGPLISDMGKESLIGLLETLTALHDTDGLTGVLAQMQHTGIHPSSKSIATLTKYDSIRSSLLRALQLENEDQLEMACANYEHVLSTAQSNAQAWGLHVGLFRCQMPDPMCLQALITRIDALLASHLYGKPDNVAWARQLNELRVEAAIRLGDWDKLDQVMAFDSLESSWPVGLAKVFLSMKPGQNEVRHNRYLGDVMDELRLGQMAVLATSSLEGGSGYLRACEPLVNLSLLTEAESIIDLSNRLMKEVTAVSELGLPRCQRNSDLLVRNLLFWLDARVQQSRPTFHTLEPVLAMRHAAIQLITSRLKMVPPHSNSTLGEQLRAHQIRLLDSALGDSWLQRAKLARRAGQCMAAYTCVLNAECQGSVGALTERAKLLWQAGKREAALASLTEGLKALVCASTTSPFSLRNLAQSLAMPSPHSKQYADRALDAKFLRQALILHARYCEETCRFDFDTTRHLYSDICKAFPGCEKAHFRLAHYVDEARSQSGNQHDVLLKVALENYGQALACGSQFIFQSMPRFLSLWLDYGAEVAKMQQRQQQTPATSIGRRGTNQKSTEANMLDTFDEVQSLVRQSLSKIPPFQFYTAIGQILSRVCHEHPAVITMLIDLIVRIVLAYPQQTVWSVVSLHEASVSQRHERFQQICAAIRTHQKPLYKFISDFVGLCGHLRTISDLFLSSDRRDVKSFKISQIIRPFTRLLETCDLSNVLIPVHRQLVPSLLRPHASKEEIENHQPFGATSRFVCLVRLYDDVEILGSQTRPKKMCWLGSDGRRYTIVAKPNDDMRKDSRLMDMNSIINRFLMKNPQTCHRGLGIRTYGVIPLKEHGGLIEWVSNTQPFRSILTSLYVEIGRPFNWVTMNRYAPLLEDSLEVKREKFLKKLLPMYPLVFYRWFIKVFPNPSEWYEARETYVRTCAVMSMVGYALGLGDRHTENILFDCTTGGLVHVDFSCVFNTGLTLPWPERVPFRLTRSLVHAMGPTGFEGTFRRCAEVTMRLLRREIDPLMAVFRPIYFDALVEKSSEPNAPAEPAGHRGRKAGHELPSENKLTRSAIEKLKGMEDRLRGKITEHDEFSKLLPMSVEGQVDVLIKEATSVDRLCQMYKGWMPFL</sequence>
<dbReference type="SUPFAM" id="SSF48371">
    <property type="entry name" value="ARM repeat"/>
    <property type="match status" value="1"/>
</dbReference>
<feature type="domain" description="FATC" evidence="15">
    <location>
        <begin position="2616"/>
        <end position="2648"/>
    </location>
</feature>
<evidence type="ECO:0000256" key="1">
    <source>
        <dbReference type="ARBA" id="ARBA00004123"/>
    </source>
</evidence>
<dbReference type="InterPro" id="IPR011009">
    <property type="entry name" value="Kinase-like_dom_sf"/>
</dbReference>
<keyword evidence="4" id="KW-0723">Serine/threonine-protein kinase</keyword>
<keyword evidence="11" id="KW-0539">Nucleus</keyword>
<dbReference type="EMBL" id="JAKROA010000004">
    <property type="protein sequence ID" value="KAL5107267.1"/>
    <property type="molecule type" value="Genomic_DNA"/>
</dbReference>
<feature type="region of interest" description="Disordered" evidence="12">
    <location>
        <begin position="2563"/>
        <end position="2582"/>
    </location>
</feature>
<dbReference type="InterPro" id="IPR036940">
    <property type="entry name" value="PI3/4_kinase_cat_sf"/>
</dbReference>
<dbReference type="InterPro" id="IPR016024">
    <property type="entry name" value="ARM-type_fold"/>
</dbReference>
<dbReference type="Pfam" id="PF08064">
    <property type="entry name" value="UME"/>
    <property type="match status" value="1"/>
</dbReference>
<evidence type="ECO:0000256" key="12">
    <source>
        <dbReference type="SAM" id="MobiDB-lite"/>
    </source>
</evidence>
<evidence type="ECO:0000256" key="4">
    <source>
        <dbReference type="ARBA" id="ARBA00022527"/>
    </source>
</evidence>
<dbReference type="InterPro" id="IPR003152">
    <property type="entry name" value="FATC_dom"/>
</dbReference>
<dbReference type="InterPro" id="IPR012993">
    <property type="entry name" value="UME"/>
</dbReference>
<comment type="similarity">
    <text evidence="2">Belongs to the PI3/PI4-kinase family. ATM subfamily.</text>
</comment>
<dbReference type="InterPro" id="IPR050517">
    <property type="entry name" value="DDR_Repair_Kinase"/>
</dbReference>
<dbReference type="InterPro" id="IPR003151">
    <property type="entry name" value="PIK-rel_kinase_FAT"/>
</dbReference>
<keyword evidence="7" id="KW-0227">DNA damage</keyword>
<evidence type="ECO:0000256" key="2">
    <source>
        <dbReference type="ARBA" id="ARBA00010769"/>
    </source>
</evidence>
<dbReference type="EC" id="2.7.11.1" evidence="3"/>
<dbReference type="CDD" id="cd00892">
    <property type="entry name" value="PIKKc_ATR"/>
    <property type="match status" value="1"/>
</dbReference>
<dbReference type="InterPro" id="IPR014009">
    <property type="entry name" value="PIK_FAT"/>
</dbReference>
<dbReference type="SUPFAM" id="SSF56112">
    <property type="entry name" value="Protein kinase-like (PK-like)"/>
    <property type="match status" value="1"/>
</dbReference>
<dbReference type="Gene3D" id="1.10.1070.11">
    <property type="entry name" value="Phosphatidylinositol 3-/4-kinase, catalytic domain"/>
    <property type="match status" value="1"/>
</dbReference>
<dbReference type="PANTHER" id="PTHR11139">
    <property type="entry name" value="ATAXIA TELANGIECTASIA MUTATED ATM -RELATED"/>
    <property type="match status" value="1"/>
</dbReference>
<dbReference type="Proteomes" id="UP001651158">
    <property type="component" value="Unassembled WGS sequence"/>
</dbReference>
<feature type="domain" description="FAT" evidence="14">
    <location>
        <begin position="1652"/>
        <end position="2174"/>
    </location>
</feature>
<evidence type="ECO:0000256" key="5">
    <source>
        <dbReference type="ARBA" id="ARBA00022679"/>
    </source>
</evidence>
<organism evidence="16 17">
    <name type="scientific">Taenia crassiceps</name>
    <dbReference type="NCBI Taxonomy" id="6207"/>
    <lineage>
        <taxon>Eukaryota</taxon>
        <taxon>Metazoa</taxon>
        <taxon>Spiralia</taxon>
        <taxon>Lophotrochozoa</taxon>
        <taxon>Platyhelminthes</taxon>
        <taxon>Cestoda</taxon>
        <taxon>Eucestoda</taxon>
        <taxon>Cyclophyllidea</taxon>
        <taxon>Taeniidae</taxon>
        <taxon>Taenia</taxon>
    </lineage>
</organism>
<keyword evidence="5" id="KW-0808">Transferase</keyword>
<name>A0ABR4QCH9_9CEST</name>
<evidence type="ECO:0000256" key="7">
    <source>
        <dbReference type="ARBA" id="ARBA00022763"/>
    </source>
</evidence>
<evidence type="ECO:0000259" key="13">
    <source>
        <dbReference type="PROSITE" id="PS50290"/>
    </source>
</evidence>
<evidence type="ECO:0000256" key="11">
    <source>
        <dbReference type="ARBA" id="ARBA00023242"/>
    </source>
</evidence>
<evidence type="ECO:0000256" key="3">
    <source>
        <dbReference type="ARBA" id="ARBA00012513"/>
    </source>
</evidence>
<evidence type="ECO:0000256" key="6">
    <source>
        <dbReference type="ARBA" id="ARBA00022741"/>
    </source>
</evidence>